<evidence type="ECO:0000256" key="4">
    <source>
        <dbReference type="SAM" id="MobiDB-lite"/>
    </source>
</evidence>
<feature type="compositionally biased region" description="Gly residues" evidence="4">
    <location>
        <begin position="28"/>
        <end position="45"/>
    </location>
</feature>
<keyword evidence="3" id="KW-0372">Hormone</keyword>
<dbReference type="InterPro" id="IPR000187">
    <property type="entry name" value="CRF"/>
</dbReference>
<gene>
    <name evidence="7" type="ORF">M5D96_002098</name>
</gene>
<sequence>MMKATAWFGPVLLTLLCATRLVCTAQRGGAGGGSGGGAEVGGSGRTNGYPLDYPDARNSQDDFLLAKRNKPSLSIVNPLDVLRQRLLLEIARRQMKENSRQVELNRAILKNVGKRYLLRGAEAGAGAGAPQVSWRYRQQWPVERELQLQLERERERETERERDEEPEEQLGRQQLLPWKHFPSQLWSYGWSQSQSPSSQFSDSLQSTSTRPQSQALPGQKLLSYAKNSLDVAGMGLARHRVNGNEANETNHEHENGNGNENENENDDGSKNPARYVDDDDENDNDVGPEGVGVGVGVGLGLGLGLGQGLGLGLGLERFDVFEDKPNWANEEPNEVVRGAANANDRLPWPFPYRFHKSQHNVN</sequence>
<evidence type="ECO:0000256" key="5">
    <source>
        <dbReference type="SAM" id="SignalP"/>
    </source>
</evidence>
<dbReference type="SMART" id="SM00039">
    <property type="entry name" value="CRF"/>
    <property type="match status" value="1"/>
</dbReference>
<feature type="chain" id="PRO_5040456773" description="Corticotropin-releasing factor domain-containing protein" evidence="5">
    <location>
        <begin position="25"/>
        <end position="362"/>
    </location>
</feature>
<evidence type="ECO:0000256" key="1">
    <source>
        <dbReference type="ARBA" id="ARBA00004613"/>
    </source>
</evidence>
<dbReference type="PROSITE" id="PS00511">
    <property type="entry name" value="CRF"/>
    <property type="match status" value="1"/>
</dbReference>
<keyword evidence="5" id="KW-0732">Signal</keyword>
<feature type="compositionally biased region" description="Low complexity" evidence="4">
    <location>
        <begin position="189"/>
        <end position="208"/>
    </location>
</feature>
<keyword evidence="8" id="KW-1185">Reference proteome</keyword>
<feature type="compositionally biased region" description="Acidic residues" evidence="4">
    <location>
        <begin position="277"/>
        <end position="286"/>
    </location>
</feature>
<proteinExistence type="predicted"/>
<feature type="compositionally biased region" description="Basic and acidic residues" evidence="4">
    <location>
        <begin position="151"/>
        <end position="163"/>
    </location>
</feature>
<comment type="caution">
    <text evidence="7">The sequence shown here is derived from an EMBL/GenBank/DDBJ whole genome shotgun (WGS) entry which is preliminary data.</text>
</comment>
<feature type="region of interest" description="Disordered" evidence="4">
    <location>
        <begin position="245"/>
        <end position="290"/>
    </location>
</feature>
<feature type="region of interest" description="Disordered" evidence="4">
    <location>
        <begin position="28"/>
        <end position="48"/>
    </location>
</feature>
<reference evidence="7" key="1">
    <citation type="journal article" date="2023" name="Genome Biol. Evol.">
        <title>Long-read-based Genome Assembly of Drosophila gunungcola Reveals Fewer Chemosensory Genes in Flower-breeding Species.</title>
        <authorList>
            <person name="Negi A."/>
            <person name="Liao B.Y."/>
            <person name="Yeh S.D."/>
        </authorList>
    </citation>
    <scope>NUCLEOTIDE SEQUENCE</scope>
    <source>
        <strain evidence="7">Sukarami</strain>
    </source>
</reference>
<feature type="region of interest" description="Disordered" evidence="4">
    <location>
        <begin position="189"/>
        <end position="218"/>
    </location>
</feature>
<dbReference type="GO" id="GO:0005576">
    <property type="term" value="C:extracellular region"/>
    <property type="evidence" value="ECO:0007669"/>
    <property type="project" value="UniProtKB-SubCell"/>
</dbReference>
<evidence type="ECO:0000256" key="3">
    <source>
        <dbReference type="ARBA" id="ARBA00022702"/>
    </source>
</evidence>
<comment type="subcellular location">
    <subcellularLocation>
        <location evidence="1">Secreted</location>
    </subcellularLocation>
</comment>
<evidence type="ECO:0000259" key="6">
    <source>
        <dbReference type="SMART" id="SM00039"/>
    </source>
</evidence>
<keyword evidence="2" id="KW-0964">Secreted</keyword>
<accession>A0A9P9YZE6</accession>
<dbReference type="Proteomes" id="UP001059596">
    <property type="component" value="Chromosome 3R"/>
</dbReference>
<dbReference type="AlphaFoldDB" id="A0A9P9YZE6"/>
<name>A0A9P9YZE6_9MUSC</name>
<dbReference type="EMBL" id="JAMKOV010000001">
    <property type="protein sequence ID" value="KAI8045909.1"/>
    <property type="molecule type" value="Genomic_DNA"/>
</dbReference>
<feature type="region of interest" description="Disordered" evidence="4">
    <location>
        <begin position="151"/>
        <end position="174"/>
    </location>
</feature>
<evidence type="ECO:0000313" key="7">
    <source>
        <dbReference type="EMBL" id="KAI8045909.1"/>
    </source>
</evidence>
<evidence type="ECO:0000313" key="8">
    <source>
        <dbReference type="Proteomes" id="UP001059596"/>
    </source>
</evidence>
<dbReference type="InterPro" id="IPR018446">
    <property type="entry name" value="Corticotropin-releasing_fac_CS"/>
</dbReference>
<dbReference type="Pfam" id="PF00473">
    <property type="entry name" value="CRF"/>
    <property type="match status" value="1"/>
</dbReference>
<feature type="domain" description="Corticotropin-releasing factor" evidence="6">
    <location>
        <begin position="69"/>
        <end position="112"/>
    </location>
</feature>
<dbReference type="OrthoDB" id="6418774at2759"/>
<organism evidence="7 8">
    <name type="scientific">Drosophila gunungcola</name>
    <name type="common">fruit fly</name>
    <dbReference type="NCBI Taxonomy" id="103775"/>
    <lineage>
        <taxon>Eukaryota</taxon>
        <taxon>Metazoa</taxon>
        <taxon>Ecdysozoa</taxon>
        <taxon>Arthropoda</taxon>
        <taxon>Hexapoda</taxon>
        <taxon>Insecta</taxon>
        <taxon>Pterygota</taxon>
        <taxon>Neoptera</taxon>
        <taxon>Endopterygota</taxon>
        <taxon>Diptera</taxon>
        <taxon>Brachycera</taxon>
        <taxon>Muscomorpha</taxon>
        <taxon>Ephydroidea</taxon>
        <taxon>Drosophilidae</taxon>
        <taxon>Drosophila</taxon>
        <taxon>Sophophora</taxon>
    </lineage>
</organism>
<feature type="signal peptide" evidence="5">
    <location>
        <begin position="1"/>
        <end position="24"/>
    </location>
</feature>
<protein>
    <recommendedName>
        <fullName evidence="6">Corticotropin-releasing factor domain-containing protein</fullName>
    </recommendedName>
</protein>
<evidence type="ECO:0000256" key="2">
    <source>
        <dbReference type="ARBA" id="ARBA00022525"/>
    </source>
</evidence>
<dbReference type="GO" id="GO:0005179">
    <property type="term" value="F:hormone activity"/>
    <property type="evidence" value="ECO:0007669"/>
    <property type="project" value="UniProtKB-KW"/>
</dbReference>